<accession>A0A9P6SQW2</accession>
<evidence type="ECO:0000256" key="1">
    <source>
        <dbReference type="SAM" id="MobiDB-lite"/>
    </source>
</evidence>
<dbReference type="OrthoDB" id="546350at2759"/>
<dbReference type="AlphaFoldDB" id="A0A9P6SQW2"/>
<keyword evidence="2" id="KW-1133">Transmembrane helix</keyword>
<reference evidence="3" key="1">
    <citation type="journal article" date="2020" name="Fungal Divers.">
        <title>Resolving the Mortierellaceae phylogeny through synthesis of multi-gene phylogenetics and phylogenomics.</title>
        <authorList>
            <person name="Vandepol N."/>
            <person name="Liber J."/>
            <person name="Desiro A."/>
            <person name="Na H."/>
            <person name="Kennedy M."/>
            <person name="Barry K."/>
            <person name="Grigoriev I.V."/>
            <person name="Miller A.N."/>
            <person name="O'Donnell K."/>
            <person name="Stajich J.E."/>
            <person name="Bonito G."/>
        </authorList>
    </citation>
    <scope>NUCLEOTIDE SEQUENCE</scope>
    <source>
        <strain evidence="3">MES-2147</strain>
    </source>
</reference>
<protein>
    <submittedName>
        <fullName evidence="3">Uncharacterized protein</fullName>
    </submittedName>
</protein>
<feature type="region of interest" description="Disordered" evidence="1">
    <location>
        <begin position="1"/>
        <end position="30"/>
    </location>
</feature>
<dbReference type="EMBL" id="JAAAHW010003131">
    <property type="protein sequence ID" value="KAF9988327.1"/>
    <property type="molecule type" value="Genomic_DNA"/>
</dbReference>
<evidence type="ECO:0000313" key="3">
    <source>
        <dbReference type="EMBL" id="KAF9988327.1"/>
    </source>
</evidence>
<keyword evidence="2" id="KW-0472">Membrane</keyword>
<organism evidence="3 4">
    <name type="scientific">Modicella reniformis</name>
    <dbReference type="NCBI Taxonomy" id="1440133"/>
    <lineage>
        <taxon>Eukaryota</taxon>
        <taxon>Fungi</taxon>
        <taxon>Fungi incertae sedis</taxon>
        <taxon>Mucoromycota</taxon>
        <taxon>Mortierellomycotina</taxon>
        <taxon>Mortierellomycetes</taxon>
        <taxon>Mortierellales</taxon>
        <taxon>Mortierellaceae</taxon>
        <taxon>Modicella</taxon>
    </lineage>
</organism>
<evidence type="ECO:0000313" key="4">
    <source>
        <dbReference type="Proteomes" id="UP000749646"/>
    </source>
</evidence>
<keyword evidence="4" id="KW-1185">Reference proteome</keyword>
<name>A0A9P6SQW2_9FUNG</name>
<feature type="compositionally biased region" description="Polar residues" evidence="1">
    <location>
        <begin position="1"/>
        <end position="20"/>
    </location>
</feature>
<gene>
    <name evidence="3" type="ORF">BGZ65_007432</name>
</gene>
<dbReference type="Proteomes" id="UP000749646">
    <property type="component" value="Unassembled WGS sequence"/>
</dbReference>
<evidence type="ECO:0000256" key="2">
    <source>
        <dbReference type="SAM" id="Phobius"/>
    </source>
</evidence>
<comment type="caution">
    <text evidence="3">The sequence shown here is derived from an EMBL/GenBank/DDBJ whole genome shotgun (WGS) entry which is preliminary data.</text>
</comment>
<feature type="transmembrane region" description="Helical" evidence="2">
    <location>
        <begin position="271"/>
        <end position="293"/>
    </location>
</feature>
<keyword evidence="2" id="KW-0812">Transmembrane</keyword>
<sequence>MTIPSNEQPIQPFRNRSTGRVANIPTVSDPKTEGRSILWSDIKTGFKNAESIWNGECLVPLLRDENLEQITPLRIAYHPEIVLEAVEADAQVDSTRAAASSTAISPVVALAAAYINTLVVCSTGVVPEESQSSPYTPNQLHSPCTQAIMLNQEAQTTILKNLMEERLSLILQKQDQTNERLAIIQSHLEALLTQTYELHEYPIPRLFIVLPKVARRRDRLTNLFSEPYRLYFLCECGTHTMAEHSKTPPGIHLAKHEGYDLDRPKEFFEKYGSYVLALMYMVKLGIIAAGLIVPPLASLKILDGLDSTKEAVKYLRRNIGFLVDDTIQTLKNFKSIGETSTELVTDYTDLDRLEALEGADLRQFDSYLKVKDEKRVLGNLYRIVTTEGHVKWVRLDHYRAKYRELVVQQLREVVKINEGKFIEETGRIEIKIGSNNLARRFYDSMAKTRGILELDITLEWDATMEDFRALANAVIKANVIGLTVDGTHFKSPAFDVMNRGRRFDPLLQLASYTPIQFLQLQGFDNFFSRITNSARSPSPKLRVFSVQSGAPFKDVAKFFNNDVEHFSGLTTLELNLHHPHSISGLAPEIRQQIQQAQMVED</sequence>
<proteinExistence type="predicted"/>